<dbReference type="Proteomes" id="UP001630127">
    <property type="component" value="Unassembled WGS sequence"/>
</dbReference>
<sequence>MCNGRRKPLNIFCFFFFFCKNADKNWKAGNSNQFKNYCPDGFATIQKAIGEWNEFDWSNRRDREESINETDVQVRSELSDATPARRIMLKVATARNSQEIAKAIRFALIKAAEKGWKEIQIEANNKMVIEMIKERLLQT</sequence>
<accession>A0ABD2Y377</accession>
<name>A0ABD2Y377_9GENT</name>
<protein>
    <recommendedName>
        <fullName evidence="3">RNase H type-1 domain-containing protein</fullName>
    </recommendedName>
</protein>
<dbReference type="EMBL" id="JBJUIK010000016">
    <property type="protein sequence ID" value="KAL3500297.1"/>
    <property type="molecule type" value="Genomic_DNA"/>
</dbReference>
<proteinExistence type="predicted"/>
<dbReference type="AlphaFoldDB" id="A0ABD2Y377"/>
<organism evidence="1 2">
    <name type="scientific">Cinchona calisaya</name>
    <dbReference type="NCBI Taxonomy" id="153742"/>
    <lineage>
        <taxon>Eukaryota</taxon>
        <taxon>Viridiplantae</taxon>
        <taxon>Streptophyta</taxon>
        <taxon>Embryophyta</taxon>
        <taxon>Tracheophyta</taxon>
        <taxon>Spermatophyta</taxon>
        <taxon>Magnoliopsida</taxon>
        <taxon>eudicotyledons</taxon>
        <taxon>Gunneridae</taxon>
        <taxon>Pentapetalae</taxon>
        <taxon>asterids</taxon>
        <taxon>lamiids</taxon>
        <taxon>Gentianales</taxon>
        <taxon>Rubiaceae</taxon>
        <taxon>Cinchonoideae</taxon>
        <taxon>Cinchoneae</taxon>
        <taxon>Cinchona</taxon>
    </lineage>
</organism>
<evidence type="ECO:0008006" key="3">
    <source>
        <dbReference type="Google" id="ProtNLM"/>
    </source>
</evidence>
<reference evidence="1 2" key="1">
    <citation type="submission" date="2024-11" db="EMBL/GenBank/DDBJ databases">
        <title>A near-complete genome assembly of Cinchona calisaya.</title>
        <authorList>
            <person name="Lian D.C."/>
            <person name="Zhao X.W."/>
            <person name="Wei L."/>
        </authorList>
    </citation>
    <scope>NUCLEOTIDE SEQUENCE [LARGE SCALE GENOMIC DNA]</scope>
    <source>
        <tissue evidence="1">Nenye</tissue>
    </source>
</reference>
<evidence type="ECO:0000313" key="2">
    <source>
        <dbReference type="Proteomes" id="UP001630127"/>
    </source>
</evidence>
<evidence type="ECO:0000313" key="1">
    <source>
        <dbReference type="EMBL" id="KAL3500297.1"/>
    </source>
</evidence>
<keyword evidence="2" id="KW-1185">Reference proteome</keyword>
<gene>
    <name evidence="1" type="ORF">ACH5RR_039390</name>
</gene>
<comment type="caution">
    <text evidence="1">The sequence shown here is derived from an EMBL/GenBank/DDBJ whole genome shotgun (WGS) entry which is preliminary data.</text>
</comment>